<gene>
    <name evidence="1" type="ORF">FOPG_18855</name>
</gene>
<dbReference type="HOGENOM" id="CLU_2542667_0_0_1"/>
<reference evidence="1" key="1">
    <citation type="submission" date="2011-11" db="EMBL/GenBank/DDBJ databases">
        <title>The Genome Sequence of Fusarium oxysporum PHW808.</title>
        <authorList>
            <consortium name="The Broad Institute Genome Sequencing Platform"/>
            <person name="Ma L.-J."/>
            <person name="Gale L.R."/>
            <person name="Schwartz D.C."/>
            <person name="Zhou S."/>
            <person name="Corby-Kistler H."/>
            <person name="Young S.K."/>
            <person name="Zeng Q."/>
            <person name="Gargeya S."/>
            <person name="Fitzgerald M."/>
            <person name="Haas B."/>
            <person name="Abouelleil A."/>
            <person name="Alvarado L."/>
            <person name="Arachchi H.M."/>
            <person name="Berlin A."/>
            <person name="Brown A."/>
            <person name="Chapman S.B."/>
            <person name="Chen Z."/>
            <person name="Dunbar C."/>
            <person name="Freedman E."/>
            <person name="Gearin G."/>
            <person name="Goldberg J."/>
            <person name="Griggs A."/>
            <person name="Gujja S."/>
            <person name="Heiman D."/>
            <person name="Howarth C."/>
            <person name="Larson L."/>
            <person name="Lui A."/>
            <person name="MacDonald P.J.P."/>
            <person name="Montmayeur A."/>
            <person name="Murphy C."/>
            <person name="Neiman D."/>
            <person name="Pearson M."/>
            <person name="Priest M."/>
            <person name="Roberts A."/>
            <person name="Saif S."/>
            <person name="Shea T."/>
            <person name="Shenoy N."/>
            <person name="Sisk P."/>
            <person name="Stolte C."/>
            <person name="Sykes S."/>
            <person name="Wortman J."/>
            <person name="Nusbaum C."/>
            <person name="Birren B."/>
        </authorList>
    </citation>
    <scope>NUCLEOTIDE SEQUENCE [LARGE SCALE GENOMIC DNA]</scope>
    <source>
        <strain evidence="1">54008</strain>
    </source>
</reference>
<evidence type="ECO:0000313" key="1">
    <source>
        <dbReference type="EMBL" id="EXL64899.1"/>
    </source>
</evidence>
<proteinExistence type="predicted"/>
<accession>X0HUS1</accession>
<organism evidence="1">
    <name type="scientific">Fusarium oxysporum f. sp. conglutinans race 2 54008</name>
    <dbReference type="NCBI Taxonomy" id="1089457"/>
    <lineage>
        <taxon>Eukaryota</taxon>
        <taxon>Fungi</taxon>
        <taxon>Dikarya</taxon>
        <taxon>Ascomycota</taxon>
        <taxon>Pezizomycotina</taxon>
        <taxon>Sordariomycetes</taxon>
        <taxon>Hypocreomycetidae</taxon>
        <taxon>Hypocreales</taxon>
        <taxon>Nectriaceae</taxon>
        <taxon>Fusarium</taxon>
        <taxon>Fusarium oxysporum species complex</taxon>
    </lineage>
</organism>
<dbReference type="Proteomes" id="UP000030676">
    <property type="component" value="Unassembled WGS sequence"/>
</dbReference>
<dbReference type="EMBL" id="KK033841">
    <property type="protein sequence ID" value="EXL64899.1"/>
    <property type="molecule type" value="Genomic_DNA"/>
</dbReference>
<dbReference type="Gene3D" id="2.60.120.200">
    <property type="match status" value="1"/>
</dbReference>
<name>X0HUS1_FUSOX</name>
<dbReference type="Pfam" id="PF26113">
    <property type="entry name" value="GH16_XgeA"/>
    <property type="match status" value="1"/>
</dbReference>
<dbReference type="AlphaFoldDB" id="X0HUS1"/>
<dbReference type="OrthoDB" id="192832at2759"/>
<sequence>MAATPMTGAPGHPADGITYDTTNFLTTFDFFIEEDSTSGFVEYVDIETAVSEGLAVAGDHNSAIYIGINTATVRPSNGRKSAV</sequence>
<protein>
    <submittedName>
        <fullName evidence="1">Uncharacterized protein</fullName>
    </submittedName>
</protein>
<reference evidence="1" key="2">
    <citation type="submission" date="2014-03" db="EMBL/GenBank/DDBJ databases">
        <title>The Genome Annotation of Fusarium oxysporum PHW808.</title>
        <authorList>
            <consortium name="The Broad Institute Genomics Platform"/>
            <person name="Ma L.-J."/>
            <person name="Corby-Kistler H."/>
            <person name="Broz K."/>
            <person name="Gale L.R."/>
            <person name="Jonkers W."/>
            <person name="O'Donnell K."/>
            <person name="Ploetz R."/>
            <person name="Steinberg C."/>
            <person name="Schwartz D.C."/>
            <person name="VanEtten H."/>
            <person name="Zhou S."/>
            <person name="Young S.K."/>
            <person name="Zeng Q."/>
            <person name="Gargeya S."/>
            <person name="Fitzgerald M."/>
            <person name="Abouelleil A."/>
            <person name="Alvarado L."/>
            <person name="Chapman S.B."/>
            <person name="Gainer-Dewar J."/>
            <person name="Goldberg J."/>
            <person name="Griggs A."/>
            <person name="Gujja S."/>
            <person name="Hansen M."/>
            <person name="Howarth C."/>
            <person name="Imamovic A."/>
            <person name="Ireland A."/>
            <person name="Larimer J."/>
            <person name="McCowan C."/>
            <person name="Murphy C."/>
            <person name="Pearson M."/>
            <person name="Poon T.W."/>
            <person name="Priest M."/>
            <person name="Roberts A."/>
            <person name="Saif S."/>
            <person name="Shea T."/>
            <person name="Sykes S."/>
            <person name="Wortman J."/>
            <person name="Nusbaum C."/>
            <person name="Birren B."/>
        </authorList>
    </citation>
    <scope>NUCLEOTIDE SEQUENCE</scope>
    <source>
        <strain evidence="1">54008</strain>
    </source>
</reference>